<evidence type="ECO:0000313" key="1">
    <source>
        <dbReference type="EMBL" id="AFM03480.1"/>
    </source>
</evidence>
<gene>
    <name evidence="1" type="ordered locus">Fleli_1035</name>
</gene>
<organism evidence="1 2">
    <name type="scientific">Bernardetia litoralis (strain ATCC 23117 / DSM 6794 / NBRC 15988 / NCIMB 1366 / Fx l1 / Sio-4)</name>
    <name type="common">Flexibacter litoralis</name>
    <dbReference type="NCBI Taxonomy" id="880071"/>
    <lineage>
        <taxon>Bacteria</taxon>
        <taxon>Pseudomonadati</taxon>
        <taxon>Bacteroidota</taxon>
        <taxon>Cytophagia</taxon>
        <taxon>Cytophagales</taxon>
        <taxon>Bernardetiaceae</taxon>
        <taxon>Bernardetia</taxon>
    </lineage>
</organism>
<dbReference type="KEGG" id="fli:Fleli_1035"/>
<proteinExistence type="predicted"/>
<reference evidence="2" key="1">
    <citation type="submission" date="2012-06" db="EMBL/GenBank/DDBJ databases">
        <title>The complete genome of Flexibacter litoralis DSM 6794.</title>
        <authorList>
            <person name="Lucas S."/>
            <person name="Copeland A."/>
            <person name="Lapidus A."/>
            <person name="Glavina del Rio T."/>
            <person name="Dalin E."/>
            <person name="Tice H."/>
            <person name="Bruce D."/>
            <person name="Goodwin L."/>
            <person name="Pitluck S."/>
            <person name="Peters L."/>
            <person name="Ovchinnikova G."/>
            <person name="Lu M."/>
            <person name="Kyrpides N."/>
            <person name="Mavromatis K."/>
            <person name="Ivanova N."/>
            <person name="Brettin T."/>
            <person name="Detter J.C."/>
            <person name="Han C."/>
            <person name="Larimer F."/>
            <person name="Land M."/>
            <person name="Hauser L."/>
            <person name="Markowitz V."/>
            <person name="Cheng J.-F."/>
            <person name="Hugenholtz P."/>
            <person name="Woyke T."/>
            <person name="Wu D."/>
            <person name="Spring S."/>
            <person name="Lang E."/>
            <person name="Kopitz M."/>
            <person name="Brambilla E."/>
            <person name="Klenk H.-P."/>
            <person name="Eisen J.A."/>
        </authorList>
    </citation>
    <scope>NUCLEOTIDE SEQUENCE [LARGE SCALE GENOMIC DNA]</scope>
    <source>
        <strain evidence="2">ATCC 23117 / DSM 6794 / NBRC 15988 / NCIMB 1366 / Sio-4</strain>
    </source>
</reference>
<dbReference type="Gene3D" id="6.10.140.400">
    <property type="match status" value="1"/>
</dbReference>
<dbReference type="HOGENOM" id="CLU_159104_0_0_10"/>
<dbReference type="Proteomes" id="UP000006054">
    <property type="component" value="Chromosome"/>
</dbReference>
<dbReference type="eggNOG" id="ENOG5032A06">
    <property type="taxonomic scope" value="Bacteria"/>
</dbReference>
<dbReference type="RefSeq" id="WP_014796938.1">
    <property type="nucleotide sequence ID" value="NC_018018.1"/>
</dbReference>
<dbReference type="EMBL" id="CP003345">
    <property type="protein sequence ID" value="AFM03480.1"/>
    <property type="molecule type" value="Genomic_DNA"/>
</dbReference>
<sequence>MALTEKEIEEIITNEIIVDAYTDQEANTGWGIYMEENINFPFEAEYLVRRSSAANEWKEVGIIGNCTDSSDYGGGEYYFSALLEDVDIIVPVEINELKNIKADEQTLETLQVWEYRDKY</sequence>
<dbReference type="AlphaFoldDB" id="I4AHP5"/>
<accession>I4AHP5</accession>
<dbReference type="InterPro" id="IPR020994">
    <property type="entry name" value="Uncharacterised_Ca-bd_CcbP"/>
</dbReference>
<keyword evidence="2" id="KW-1185">Reference proteome</keyword>
<protein>
    <submittedName>
        <fullName evidence="1">Uncharacterized protein</fullName>
    </submittedName>
</protein>
<evidence type="ECO:0000313" key="2">
    <source>
        <dbReference type="Proteomes" id="UP000006054"/>
    </source>
</evidence>
<dbReference type="OrthoDB" id="894072at2"/>
<dbReference type="Pfam" id="PF11535">
    <property type="entry name" value="Calci_bind_CcbP"/>
    <property type="match status" value="1"/>
</dbReference>
<dbReference type="STRING" id="880071.Fleli_1035"/>
<name>I4AHP5_BERLS</name>